<gene>
    <name evidence="5" type="ORF">ACIO7M_11600</name>
</gene>
<feature type="domain" description="AMP-dependent synthetase/ligase" evidence="4">
    <location>
        <begin position="7"/>
        <end position="77"/>
    </location>
</feature>
<evidence type="ECO:0000313" key="6">
    <source>
        <dbReference type="Proteomes" id="UP001617351"/>
    </source>
</evidence>
<dbReference type="Pfam" id="PF00501">
    <property type="entry name" value="AMP-binding"/>
    <property type="match status" value="1"/>
</dbReference>
<evidence type="ECO:0000313" key="5">
    <source>
        <dbReference type="EMBL" id="MFJ2821752.1"/>
    </source>
</evidence>
<organism evidence="5 6">
    <name type="scientific">Streptomyces toxytricini</name>
    <name type="common">Actinomyces toxytricini</name>
    <dbReference type="NCBI Taxonomy" id="67369"/>
    <lineage>
        <taxon>Bacteria</taxon>
        <taxon>Bacillati</taxon>
        <taxon>Actinomycetota</taxon>
        <taxon>Actinomycetes</taxon>
        <taxon>Kitasatosporales</taxon>
        <taxon>Streptomycetaceae</taxon>
        <taxon>Streptomyces</taxon>
    </lineage>
</organism>
<keyword evidence="2" id="KW-0597">Phosphoprotein</keyword>
<accession>A0ABW8EHU5</accession>
<protein>
    <submittedName>
        <fullName evidence="5">AMP-binding protein</fullName>
    </submittedName>
</protein>
<dbReference type="PANTHER" id="PTHR44845">
    <property type="entry name" value="CARRIER DOMAIN-CONTAINING PROTEIN"/>
    <property type="match status" value="1"/>
</dbReference>
<reference evidence="5 6" key="1">
    <citation type="submission" date="2024-10" db="EMBL/GenBank/DDBJ databases">
        <title>The Natural Products Discovery Center: Release of the First 8490 Sequenced Strains for Exploring Actinobacteria Biosynthetic Diversity.</title>
        <authorList>
            <person name="Kalkreuter E."/>
            <person name="Kautsar S.A."/>
            <person name="Yang D."/>
            <person name="Bader C.D."/>
            <person name="Teijaro C.N."/>
            <person name="Fluegel L."/>
            <person name="Davis C.M."/>
            <person name="Simpson J.R."/>
            <person name="Lauterbach L."/>
            <person name="Steele A.D."/>
            <person name="Gui C."/>
            <person name="Meng S."/>
            <person name="Li G."/>
            <person name="Viehrig K."/>
            <person name="Ye F."/>
            <person name="Su P."/>
            <person name="Kiefer A.F."/>
            <person name="Nichols A."/>
            <person name="Cepeda A.J."/>
            <person name="Yan W."/>
            <person name="Fan B."/>
            <person name="Jiang Y."/>
            <person name="Adhikari A."/>
            <person name="Zheng C.-J."/>
            <person name="Schuster L."/>
            <person name="Cowan T.M."/>
            <person name="Smanski M.J."/>
            <person name="Chevrette M.G."/>
            <person name="De Carvalho L.P.S."/>
            <person name="Shen B."/>
        </authorList>
    </citation>
    <scope>NUCLEOTIDE SEQUENCE [LARGE SCALE GENOMIC DNA]</scope>
    <source>
        <strain evidence="5 6">NPDC087220</strain>
    </source>
</reference>
<evidence type="ECO:0000256" key="3">
    <source>
        <dbReference type="SAM" id="MobiDB-lite"/>
    </source>
</evidence>
<dbReference type="Gene3D" id="3.40.50.12780">
    <property type="entry name" value="N-terminal domain of ligase-like"/>
    <property type="match status" value="1"/>
</dbReference>
<dbReference type="RefSeq" id="WP_402380227.1">
    <property type="nucleotide sequence ID" value="NZ_JBIUYY010000004.1"/>
</dbReference>
<dbReference type="SUPFAM" id="SSF56801">
    <property type="entry name" value="Acetyl-CoA synthetase-like"/>
    <property type="match status" value="1"/>
</dbReference>
<dbReference type="InterPro" id="IPR000873">
    <property type="entry name" value="AMP-dep_synth/lig_dom"/>
</dbReference>
<feature type="region of interest" description="Disordered" evidence="3">
    <location>
        <begin position="77"/>
        <end position="100"/>
    </location>
</feature>
<dbReference type="PANTHER" id="PTHR44845:SF6">
    <property type="entry name" value="BETA-ALANINE-ACTIVATING ENZYME"/>
    <property type="match status" value="1"/>
</dbReference>
<dbReference type="InterPro" id="IPR042099">
    <property type="entry name" value="ANL_N_sf"/>
</dbReference>
<dbReference type="Proteomes" id="UP001617351">
    <property type="component" value="Unassembled WGS sequence"/>
</dbReference>
<dbReference type="EMBL" id="JBIUYY010000004">
    <property type="protein sequence ID" value="MFJ2821752.1"/>
    <property type="molecule type" value="Genomic_DNA"/>
</dbReference>
<keyword evidence="6" id="KW-1185">Reference proteome</keyword>
<evidence type="ECO:0000256" key="2">
    <source>
        <dbReference type="ARBA" id="ARBA00022553"/>
    </source>
</evidence>
<comment type="caution">
    <text evidence="5">The sequence shown here is derived from an EMBL/GenBank/DDBJ whole genome shotgun (WGS) entry which is preliminary data.</text>
</comment>
<sequence>MTLPELFEAQAARTPDAVAVVAGAERLTFAEVNAAANRLARVLAGRGAGPERMVGLALPRSADLVVAILAVLKSGAPTPPERTWETTSAPRRWARTTPPT</sequence>
<proteinExistence type="predicted"/>
<evidence type="ECO:0000256" key="1">
    <source>
        <dbReference type="ARBA" id="ARBA00022450"/>
    </source>
</evidence>
<keyword evidence="1" id="KW-0596">Phosphopantetheine</keyword>
<name>A0ABW8EHU5_STRT5</name>
<evidence type="ECO:0000259" key="4">
    <source>
        <dbReference type="Pfam" id="PF00501"/>
    </source>
</evidence>